<dbReference type="Gene3D" id="3.40.50.40">
    <property type="match status" value="1"/>
</dbReference>
<dbReference type="InterPro" id="IPR027474">
    <property type="entry name" value="L-asparaginase_N"/>
</dbReference>
<comment type="catalytic activity">
    <reaction evidence="4">
        <text>L-asparagine + H2O = L-aspartate + NH4(+)</text>
        <dbReference type="Rhea" id="RHEA:21016"/>
        <dbReference type="ChEBI" id="CHEBI:15377"/>
        <dbReference type="ChEBI" id="CHEBI:28938"/>
        <dbReference type="ChEBI" id="CHEBI:29991"/>
        <dbReference type="ChEBI" id="CHEBI:58048"/>
        <dbReference type="EC" id="3.5.1.1"/>
    </reaction>
</comment>
<dbReference type="Pfam" id="PF00710">
    <property type="entry name" value="Asparaginase"/>
    <property type="match status" value="1"/>
</dbReference>
<feature type="domain" description="Asparaginase/glutaminase C-terminal" evidence="9">
    <location>
        <begin position="364"/>
        <end position="482"/>
    </location>
</feature>
<organism evidence="10 11">
    <name type="scientific">Nitzschia inconspicua</name>
    <dbReference type="NCBI Taxonomy" id="303405"/>
    <lineage>
        <taxon>Eukaryota</taxon>
        <taxon>Sar</taxon>
        <taxon>Stramenopiles</taxon>
        <taxon>Ochrophyta</taxon>
        <taxon>Bacillariophyta</taxon>
        <taxon>Bacillariophyceae</taxon>
        <taxon>Bacillariophycidae</taxon>
        <taxon>Bacillariales</taxon>
        <taxon>Bacillariaceae</taxon>
        <taxon>Nitzschia</taxon>
    </lineage>
</organism>
<sequence length="516" mass="57237">MNTRWNHGSRILTRKFGRSTWTVLQQQQRCCGYGSHQRPATASQRYLSSNDASNSSSKESPEQSQIGNSQSVASTRKQRRLSQHNPPRESWEELRKLMGEPLQKPAGALLGPDIYHSDDDDDDDDGNKIRNSSYIPEVSLYVGEGRIKKRILVLCTGGTLTMAPDSNQGGALAPVEGAISKYMSSMEELNSPDLPFEYQLHEYYPFRDSSDLGPADWATLAQDIKANYLHFDGFVVLTGTDTMAYVATALSFMLENLGKPVVFTGSQIPLCEPYNDARRNLIMAMIFASRDSINEVSIFFHDRLLRANRATKVNTHRLLAFDSPNLDPLATIGITIDENEHLILPPPKGALRVHTRMDTRLLTIRLVPGFDDGMIRQMIEANAEKQRLRALVLQLYGTGNIPSVKESFIQLLADAVDNDILVVASTQCFTGSVMMGHYATGRALEAAGVVSASDMTLEAIACKCAYLFGRLDLNTKEIGELMSVSLRGEITSPELLSPPPLSSAYQRAMKKKTKYF</sequence>
<comment type="caution">
    <text evidence="10">The sequence shown here is derived from an EMBL/GenBank/DDBJ whole genome shotgun (WGS) entry which is preliminary data.</text>
</comment>
<dbReference type="InterPro" id="IPR006034">
    <property type="entry name" value="Asparaginase/glutaminase-like"/>
</dbReference>
<dbReference type="SMART" id="SM00870">
    <property type="entry name" value="Asparaginase"/>
    <property type="match status" value="1"/>
</dbReference>
<dbReference type="PIRSF" id="PIRSF500176">
    <property type="entry name" value="L_ASNase"/>
    <property type="match status" value="1"/>
</dbReference>
<feature type="compositionally biased region" description="Low complexity" evidence="7">
    <location>
        <begin position="48"/>
        <end position="65"/>
    </location>
</feature>
<feature type="active site" description="O-isoaspartyl threonine intermediate" evidence="5">
    <location>
        <position position="159"/>
    </location>
</feature>
<dbReference type="SFLD" id="SFLDS00057">
    <property type="entry name" value="Glutaminase/Asparaginase"/>
    <property type="match status" value="1"/>
</dbReference>
<dbReference type="InterPro" id="IPR027473">
    <property type="entry name" value="L-asparaginase_C"/>
</dbReference>
<reference evidence="10" key="1">
    <citation type="journal article" date="2021" name="Sci. Rep.">
        <title>Diploid genomic architecture of Nitzschia inconspicua, an elite biomass production diatom.</title>
        <authorList>
            <person name="Oliver A."/>
            <person name="Podell S."/>
            <person name="Pinowska A."/>
            <person name="Traller J.C."/>
            <person name="Smith S.R."/>
            <person name="McClure R."/>
            <person name="Beliaev A."/>
            <person name="Bohutskyi P."/>
            <person name="Hill E.A."/>
            <person name="Rabines A."/>
            <person name="Zheng H."/>
            <person name="Allen L.Z."/>
            <person name="Kuo A."/>
            <person name="Grigoriev I.V."/>
            <person name="Allen A.E."/>
            <person name="Hazlebeck D."/>
            <person name="Allen E.E."/>
        </authorList>
    </citation>
    <scope>NUCLEOTIDE SEQUENCE</scope>
    <source>
        <strain evidence="10">Hildebrandi</strain>
    </source>
</reference>
<comment type="similarity">
    <text evidence="1">Belongs to the asparaginase 1 family.</text>
</comment>
<dbReference type="InterPro" id="IPR037152">
    <property type="entry name" value="L-asparaginase_N_sf"/>
</dbReference>
<evidence type="ECO:0000313" key="11">
    <source>
        <dbReference type="Proteomes" id="UP000693970"/>
    </source>
</evidence>
<dbReference type="PROSITE" id="PS51732">
    <property type="entry name" value="ASN_GLN_ASE_3"/>
    <property type="match status" value="1"/>
</dbReference>
<dbReference type="Proteomes" id="UP000693970">
    <property type="component" value="Unassembled WGS sequence"/>
</dbReference>
<evidence type="ECO:0000313" key="10">
    <source>
        <dbReference type="EMBL" id="KAG7342231.1"/>
    </source>
</evidence>
<protein>
    <recommendedName>
        <fullName evidence="2">asparaginase</fullName>
        <ecNumber evidence="2">3.5.1.1</ecNumber>
    </recommendedName>
</protein>
<dbReference type="GO" id="GO:0009066">
    <property type="term" value="P:aspartate family amino acid metabolic process"/>
    <property type="evidence" value="ECO:0007669"/>
    <property type="project" value="UniProtKB-ARBA"/>
</dbReference>
<name>A0A9K3KF21_9STRA</name>
<keyword evidence="3" id="KW-0378">Hydrolase</keyword>
<evidence type="ECO:0000259" key="9">
    <source>
        <dbReference type="Pfam" id="PF17763"/>
    </source>
</evidence>
<dbReference type="InterPro" id="IPR040919">
    <property type="entry name" value="Asparaginase_C"/>
</dbReference>
<dbReference type="Pfam" id="PF17763">
    <property type="entry name" value="Asparaginase_C"/>
    <property type="match status" value="1"/>
</dbReference>
<evidence type="ECO:0000256" key="3">
    <source>
        <dbReference type="ARBA" id="ARBA00022801"/>
    </source>
</evidence>
<dbReference type="AlphaFoldDB" id="A0A9K3KF21"/>
<evidence type="ECO:0000256" key="6">
    <source>
        <dbReference type="PIRSR" id="PIRSR001220-2"/>
    </source>
</evidence>
<dbReference type="PANTHER" id="PTHR11707:SF28">
    <property type="entry name" value="60 KDA LYSOPHOSPHOLIPASE"/>
    <property type="match status" value="1"/>
</dbReference>
<dbReference type="FunFam" id="3.40.50.40:FF:000001">
    <property type="entry name" value="L-asparaginase 1"/>
    <property type="match status" value="1"/>
</dbReference>
<feature type="region of interest" description="Disordered" evidence="7">
    <location>
        <begin position="105"/>
        <end position="131"/>
    </location>
</feature>
<keyword evidence="11" id="KW-1185">Reference proteome</keyword>
<evidence type="ECO:0000256" key="5">
    <source>
        <dbReference type="PIRSR" id="PIRSR001220-1"/>
    </source>
</evidence>
<feature type="domain" description="L-asparaginase N-terminal" evidence="8">
    <location>
        <begin position="150"/>
        <end position="337"/>
    </location>
</feature>
<dbReference type="CDD" id="cd08963">
    <property type="entry name" value="L-asparaginase_I"/>
    <property type="match status" value="1"/>
</dbReference>
<feature type="binding site" evidence="6">
    <location>
        <position position="209"/>
    </location>
    <ligand>
        <name>substrate</name>
    </ligand>
</feature>
<feature type="region of interest" description="Disordered" evidence="7">
    <location>
        <begin position="33"/>
        <end position="90"/>
    </location>
</feature>
<evidence type="ECO:0000256" key="1">
    <source>
        <dbReference type="ARBA" id="ARBA00010518"/>
    </source>
</evidence>
<dbReference type="PIRSF" id="PIRSF001220">
    <property type="entry name" value="L-ASNase_gatD"/>
    <property type="match status" value="1"/>
</dbReference>
<feature type="compositionally biased region" description="Polar residues" evidence="7">
    <location>
        <begin position="38"/>
        <end position="47"/>
    </location>
</feature>
<gene>
    <name evidence="10" type="ORF">IV203_007323</name>
</gene>
<dbReference type="GO" id="GO:0004067">
    <property type="term" value="F:asparaginase activity"/>
    <property type="evidence" value="ECO:0007669"/>
    <property type="project" value="UniProtKB-UniRule"/>
</dbReference>
<dbReference type="EMBL" id="JAGRRH010000025">
    <property type="protein sequence ID" value="KAG7342231.1"/>
    <property type="molecule type" value="Genomic_DNA"/>
</dbReference>
<dbReference type="PANTHER" id="PTHR11707">
    <property type="entry name" value="L-ASPARAGINASE"/>
    <property type="match status" value="1"/>
</dbReference>
<feature type="compositionally biased region" description="Polar residues" evidence="7">
    <location>
        <begin position="66"/>
        <end position="75"/>
    </location>
</feature>
<evidence type="ECO:0000256" key="4">
    <source>
        <dbReference type="ARBA" id="ARBA00049366"/>
    </source>
</evidence>
<dbReference type="Gene3D" id="3.40.50.1170">
    <property type="entry name" value="L-asparaginase, N-terminal domain"/>
    <property type="match status" value="1"/>
</dbReference>
<dbReference type="EC" id="3.5.1.1" evidence="2"/>
<dbReference type="InterPro" id="IPR041725">
    <property type="entry name" value="L-asparaginase_I"/>
</dbReference>
<evidence type="ECO:0000256" key="2">
    <source>
        <dbReference type="ARBA" id="ARBA00012920"/>
    </source>
</evidence>
<reference evidence="10" key="2">
    <citation type="submission" date="2021-04" db="EMBL/GenBank/DDBJ databases">
        <authorList>
            <person name="Podell S."/>
        </authorList>
    </citation>
    <scope>NUCLEOTIDE SEQUENCE</scope>
    <source>
        <strain evidence="10">Hildebrandi</strain>
    </source>
</reference>
<evidence type="ECO:0000259" key="8">
    <source>
        <dbReference type="Pfam" id="PF00710"/>
    </source>
</evidence>
<dbReference type="OrthoDB" id="427002at2759"/>
<accession>A0A9K3KF21</accession>
<evidence type="ECO:0000256" key="7">
    <source>
        <dbReference type="SAM" id="MobiDB-lite"/>
    </source>
</evidence>
<proteinExistence type="inferred from homology"/>
<feature type="binding site" evidence="6">
    <location>
        <begin position="240"/>
        <end position="241"/>
    </location>
    <ligand>
        <name>substrate</name>
    </ligand>
</feature>
<dbReference type="FunFam" id="3.40.50.1170:FF:000001">
    <property type="entry name" value="L-asparaginase 2"/>
    <property type="match status" value="1"/>
</dbReference>